<dbReference type="OrthoDB" id="8052286at2759"/>
<proteinExistence type="predicted"/>
<reference evidence="1" key="1">
    <citation type="submission" date="2022-01" db="EMBL/GenBank/DDBJ databases">
        <authorList>
            <person name="King R."/>
        </authorList>
    </citation>
    <scope>NUCLEOTIDE SEQUENCE</scope>
</reference>
<dbReference type="Proteomes" id="UP001152799">
    <property type="component" value="Chromosome 8"/>
</dbReference>
<dbReference type="EMBL" id="OU892284">
    <property type="protein sequence ID" value="CAG9772562.1"/>
    <property type="molecule type" value="Genomic_DNA"/>
</dbReference>
<organism evidence="1 2">
    <name type="scientific">Ceutorhynchus assimilis</name>
    <name type="common">cabbage seed weevil</name>
    <dbReference type="NCBI Taxonomy" id="467358"/>
    <lineage>
        <taxon>Eukaryota</taxon>
        <taxon>Metazoa</taxon>
        <taxon>Ecdysozoa</taxon>
        <taxon>Arthropoda</taxon>
        <taxon>Hexapoda</taxon>
        <taxon>Insecta</taxon>
        <taxon>Pterygota</taxon>
        <taxon>Neoptera</taxon>
        <taxon>Endopterygota</taxon>
        <taxon>Coleoptera</taxon>
        <taxon>Polyphaga</taxon>
        <taxon>Cucujiformia</taxon>
        <taxon>Curculionidae</taxon>
        <taxon>Ceutorhynchinae</taxon>
        <taxon>Ceutorhynchus</taxon>
    </lineage>
</organism>
<accession>A0A9N9MVW2</accession>
<sequence>MEKMKAALRPLIRLERRNHSLSYPDYTFVFDDETKYIQDCVTEITTLMNSFTGSKAKIKFERLQSRLVHCLHRVDLLPNDQLTSEQVKLKANLLMEILNALDTLVLNKIPI</sequence>
<dbReference type="AlphaFoldDB" id="A0A9N9MVW2"/>
<evidence type="ECO:0000313" key="2">
    <source>
        <dbReference type="Proteomes" id="UP001152799"/>
    </source>
</evidence>
<protein>
    <submittedName>
        <fullName evidence="1">Uncharacterized protein</fullName>
    </submittedName>
</protein>
<keyword evidence="2" id="KW-1185">Reference proteome</keyword>
<evidence type="ECO:0000313" key="1">
    <source>
        <dbReference type="EMBL" id="CAG9772562.1"/>
    </source>
</evidence>
<gene>
    <name evidence="1" type="ORF">CEUTPL_LOCUS12968</name>
</gene>
<name>A0A9N9MVW2_9CUCU</name>